<comment type="caution">
    <text evidence="1">The sequence shown here is derived from an EMBL/GenBank/DDBJ whole genome shotgun (WGS) entry which is preliminary data.</text>
</comment>
<keyword evidence="2" id="KW-1185">Reference proteome</keyword>
<accession>A0ABX3A3J5</accession>
<name>A0ABX3A3J5_9GAMM</name>
<evidence type="ECO:0000313" key="2">
    <source>
        <dbReference type="Proteomes" id="UP000094329"/>
    </source>
</evidence>
<evidence type="ECO:0000313" key="1">
    <source>
        <dbReference type="EMBL" id="ODN43441.1"/>
    </source>
</evidence>
<dbReference type="EMBL" id="MDTU01000001">
    <property type="protein sequence ID" value="ODN43441.1"/>
    <property type="molecule type" value="Genomic_DNA"/>
</dbReference>
<organism evidence="1 2">
    <name type="scientific">Piscirickettsia litoralis</name>
    <dbReference type="NCBI Taxonomy" id="1891921"/>
    <lineage>
        <taxon>Bacteria</taxon>
        <taxon>Pseudomonadati</taxon>
        <taxon>Pseudomonadota</taxon>
        <taxon>Gammaproteobacteria</taxon>
        <taxon>Thiotrichales</taxon>
        <taxon>Piscirickettsiaceae</taxon>
        <taxon>Piscirickettsia</taxon>
    </lineage>
</organism>
<dbReference type="RefSeq" id="WP_069313238.1">
    <property type="nucleotide sequence ID" value="NZ_MDTU01000001.1"/>
</dbReference>
<proteinExistence type="predicted"/>
<protein>
    <submittedName>
        <fullName evidence="1">Uncharacterized protein</fullName>
    </submittedName>
</protein>
<sequence>MKYKSSFFDELENAENSDQVLELLKELNAKEQGEGVIVDTLHEMLEDGDLKEFDAAFRAVYKFVGEYSMVYLDDLQTIAMNGMIEVYKTCEYDYDFLSLVYQTPKHALRAFLDPQDMWQQVGDKDFMHLADAIISQPGLLNDSSISKMSLDDCSDEFMEKMSNYLLQRKGKNGAIDKWLKLVLGGASKDLGKIVKQYLWKSPCVTPFYNNLKDDRKRIGSELSNN</sequence>
<reference evidence="1 2" key="1">
    <citation type="submission" date="2016-08" db="EMBL/GenBank/DDBJ databases">
        <title>Draft genome sequence of Candidatus Piscirickettsia litoralis, from seawater.</title>
        <authorList>
            <person name="Wan X."/>
            <person name="Lee A.J."/>
            <person name="Hou S."/>
            <person name="Donachie S.P."/>
        </authorList>
    </citation>
    <scope>NUCLEOTIDE SEQUENCE [LARGE SCALE GENOMIC DNA]</scope>
    <source>
        <strain evidence="1 2">Y2</strain>
    </source>
</reference>
<gene>
    <name evidence="1" type="ORF">BGC07_11570</name>
</gene>
<dbReference type="Proteomes" id="UP000094329">
    <property type="component" value="Unassembled WGS sequence"/>
</dbReference>